<dbReference type="GO" id="GO:0032259">
    <property type="term" value="P:methylation"/>
    <property type="evidence" value="ECO:0007669"/>
    <property type="project" value="UniProtKB-KW"/>
</dbReference>
<dbReference type="PANTHER" id="PTHR43460:SF1">
    <property type="entry name" value="METHYLTRANSFERASE TYPE 11 DOMAIN-CONTAINING PROTEIN"/>
    <property type="match status" value="1"/>
</dbReference>
<comment type="caution">
    <text evidence="2">The sequence shown here is derived from an EMBL/GenBank/DDBJ whole genome shotgun (WGS) entry which is preliminary data.</text>
</comment>
<dbReference type="InterPro" id="IPR013216">
    <property type="entry name" value="Methyltransf_11"/>
</dbReference>
<dbReference type="RefSeq" id="WP_343129349.1">
    <property type="nucleotide sequence ID" value="NZ_JBCITK010000001.1"/>
</dbReference>
<dbReference type="InterPro" id="IPR029063">
    <property type="entry name" value="SAM-dependent_MTases_sf"/>
</dbReference>
<keyword evidence="2" id="KW-0489">Methyltransferase</keyword>
<proteinExistence type="predicted"/>
<evidence type="ECO:0000313" key="2">
    <source>
        <dbReference type="EMBL" id="MEN0642203.1"/>
    </source>
</evidence>
<dbReference type="Proteomes" id="UP001418796">
    <property type="component" value="Unassembled WGS sequence"/>
</dbReference>
<feature type="domain" description="Methyltransferase type 11" evidence="1">
    <location>
        <begin position="54"/>
        <end position="140"/>
    </location>
</feature>
<gene>
    <name evidence="2" type="ORF">MKY91_03355</name>
</gene>
<name>A0ABU9VE74_9BACI</name>
<dbReference type="InterPro" id="IPR052939">
    <property type="entry name" value="23S_rRNA_MeTrnsfrase_RlmA"/>
</dbReference>
<protein>
    <submittedName>
        <fullName evidence="2">Class I SAM-dependent methyltransferase</fullName>
    </submittedName>
</protein>
<dbReference type="SUPFAM" id="SSF53335">
    <property type="entry name" value="S-adenosyl-L-methionine-dependent methyltransferases"/>
    <property type="match status" value="1"/>
</dbReference>
<accession>A0ABU9VE74</accession>
<dbReference type="EMBL" id="JBCITK010000001">
    <property type="protein sequence ID" value="MEN0642203.1"/>
    <property type="molecule type" value="Genomic_DNA"/>
</dbReference>
<dbReference type="GO" id="GO:0008168">
    <property type="term" value="F:methyltransferase activity"/>
    <property type="evidence" value="ECO:0007669"/>
    <property type="project" value="UniProtKB-KW"/>
</dbReference>
<sequence>MEQDFLNQLKATDEIFEGWDFSYVSETGRIATSLLTWSYGSIVKSKMASATSMLDMGTGGGELLSYLRPYPQHIKATEGYQPNVSVAKNRLEPLGVTVLPFEEDHDLPLENEEFDLIINKHDSFDATEVNRILKSGGTFITQQVGGDDCREINEWFNVPVSYEGWNLEKAENQLKGAGLRVVTAKEEFPTQRFYDLGALLYYLKAIPWQLEGWKQEDHEDELYQMYLRMKKEGYIDVAQHRFLLICEKL</sequence>
<dbReference type="PANTHER" id="PTHR43460">
    <property type="entry name" value="METHYLTRANSFERASE"/>
    <property type="match status" value="1"/>
</dbReference>
<organism evidence="2 3">
    <name type="scientific">Alkalicoccobacillus gibsonii</name>
    <dbReference type="NCBI Taxonomy" id="79881"/>
    <lineage>
        <taxon>Bacteria</taxon>
        <taxon>Bacillati</taxon>
        <taxon>Bacillota</taxon>
        <taxon>Bacilli</taxon>
        <taxon>Bacillales</taxon>
        <taxon>Bacillaceae</taxon>
        <taxon>Alkalicoccobacillus</taxon>
    </lineage>
</organism>
<keyword evidence="3" id="KW-1185">Reference proteome</keyword>
<reference evidence="2 3" key="1">
    <citation type="submission" date="2024-03" db="EMBL/GenBank/DDBJ databases">
        <title>Bacilli Hybrid Assemblies.</title>
        <authorList>
            <person name="Kovac J."/>
        </authorList>
    </citation>
    <scope>NUCLEOTIDE SEQUENCE [LARGE SCALE GENOMIC DNA]</scope>
    <source>
        <strain evidence="2 3">FSL R7-0666</strain>
    </source>
</reference>
<keyword evidence="2" id="KW-0808">Transferase</keyword>
<evidence type="ECO:0000259" key="1">
    <source>
        <dbReference type="Pfam" id="PF08241"/>
    </source>
</evidence>
<dbReference type="Gene3D" id="3.40.50.150">
    <property type="entry name" value="Vaccinia Virus protein VP39"/>
    <property type="match status" value="1"/>
</dbReference>
<dbReference type="Pfam" id="PF08241">
    <property type="entry name" value="Methyltransf_11"/>
    <property type="match status" value="1"/>
</dbReference>
<evidence type="ECO:0000313" key="3">
    <source>
        <dbReference type="Proteomes" id="UP001418796"/>
    </source>
</evidence>